<evidence type="ECO:0000256" key="4">
    <source>
        <dbReference type="ARBA" id="ARBA00023306"/>
    </source>
</evidence>
<name>A0A0D3IWX9_EMIH1</name>
<dbReference type="RefSeq" id="XP_005768193.1">
    <property type="nucleotide sequence ID" value="XM_005768136.1"/>
</dbReference>
<keyword evidence="2" id="KW-0132">Cell division</keyword>
<dbReference type="GO" id="GO:0060090">
    <property type="term" value="F:molecular adaptor activity"/>
    <property type="evidence" value="ECO:0007669"/>
    <property type="project" value="TreeGrafter"/>
</dbReference>
<reference evidence="6" key="2">
    <citation type="submission" date="2024-10" db="UniProtKB">
        <authorList>
            <consortium name="EnsemblProtists"/>
        </authorList>
    </citation>
    <scope>IDENTIFICATION</scope>
</reference>
<evidence type="ECO:0000313" key="6">
    <source>
        <dbReference type="EnsemblProtists" id="EOD15764"/>
    </source>
</evidence>
<reference evidence="7" key="1">
    <citation type="journal article" date="2013" name="Nature">
        <title>Pan genome of the phytoplankton Emiliania underpins its global distribution.</title>
        <authorList>
            <person name="Read B.A."/>
            <person name="Kegel J."/>
            <person name="Klute M.J."/>
            <person name="Kuo A."/>
            <person name="Lefebvre S.C."/>
            <person name="Maumus F."/>
            <person name="Mayer C."/>
            <person name="Miller J."/>
            <person name="Monier A."/>
            <person name="Salamov A."/>
            <person name="Young J."/>
            <person name="Aguilar M."/>
            <person name="Claverie J.M."/>
            <person name="Frickenhaus S."/>
            <person name="Gonzalez K."/>
            <person name="Herman E.K."/>
            <person name="Lin Y.C."/>
            <person name="Napier J."/>
            <person name="Ogata H."/>
            <person name="Sarno A.F."/>
            <person name="Shmutz J."/>
            <person name="Schroeder D."/>
            <person name="de Vargas C."/>
            <person name="Verret F."/>
            <person name="von Dassow P."/>
            <person name="Valentin K."/>
            <person name="Van de Peer Y."/>
            <person name="Wheeler G."/>
            <person name="Dacks J.B."/>
            <person name="Delwiche C.F."/>
            <person name="Dyhrman S.T."/>
            <person name="Glockner G."/>
            <person name="John U."/>
            <person name="Richards T."/>
            <person name="Worden A.Z."/>
            <person name="Zhang X."/>
            <person name="Grigoriev I.V."/>
            <person name="Allen A.E."/>
            <person name="Bidle K."/>
            <person name="Borodovsky M."/>
            <person name="Bowler C."/>
            <person name="Brownlee C."/>
            <person name="Cock J.M."/>
            <person name="Elias M."/>
            <person name="Gladyshev V.N."/>
            <person name="Groth M."/>
            <person name="Guda C."/>
            <person name="Hadaegh A."/>
            <person name="Iglesias-Rodriguez M.D."/>
            <person name="Jenkins J."/>
            <person name="Jones B.M."/>
            <person name="Lawson T."/>
            <person name="Leese F."/>
            <person name="Lindquist E."/>
            <person name="Lobanov A."/>
            <person name="Lomsadze A."/>
            <person name="Malik S.B."/>
            <person name="Marsh M.E."/>
            <person name="Mackinder L."/>
            <person name="Mock T."/>
            <person name="Mueller-Roeber B."/>
            <person name="Pagarete A."/>
            <person name="Parker M."/>
            <person name="Probert I."/>
            <person name="Quesneville H."/>
            <person name="Raines C."/>
            <person name="Rensing S.A."/>
            <person name="Riano-Pachon D.M."/>
            <person name="Richier S."/>
            <person name="Rokitta S."/>
            <person name="Shiraiwa Y."/>
            <person name="Soanes D.M."/>
            <person name="van der Giezen M."/>
            <person name="Wahlund T.M."/>
            <person name="Williams B."/>
            <person name="Wilson W."/>
            <person name="Wolfe G."/>
            <person name="Wurch L.L."/>
        </authorList>
    </citation>
    <scope>NUCLEOTIDE SEQUENCE</scope>
</reference>
<evidence type="ECO:0000256" key="3">
    <source>
        <dbReference type="ARBA" id="ARBA00022776"/>
    </source>
</evidence>
<dbReference type="GO" id="GO:0070979">
    <property type="term" value="P:protein K11-linked ubiquitination"/>
    <property type="evidence" value="ECO:0007669"/>
    <property type="project" value="TreeGrafter"/>
</dbReference>
<keyword evidence="7" id="KW-1185">Reference proteome</keyword>
<dbReference type="PaxDb" id="2903-EOD15764"/>
<dbReference type="InterPro" id="IPR024990">
    <property type="entry name" value="Apc1"/>
</dbReference>
<dbReference type="GO" id="GO:0005680">
    <property type="term" value="C:anaphase-promoting complex"/>
    <property type="evidence" value="ECO:0007669"/>
    <property type="project" value="InterPro"/>
</dbReference>
<comment type="similarity">
    <text evidence="1">Belongs to the APC1 family.</text>
</comment>
<dbReference type="PANTHER" id="PTHR12827:SF3">
    <property type="entry name" value="ANAPHASE-PROMOTING COMPLEX SUBUNIT 1"/>
    <property type="match status" value="1"/>
</dbReference>
<dbReference type="EnsemblProtists" id="EOD15764">
    <property type="protein sequence ID" value="EOD15764"/>
    <property type="gene ID" value="EMIHUDRAFT_459273"/>
</dbReference>
<dbReference type="eggNOG" id="KOG1858">
    <property type="taxonomic scope" value="Eukaryota"/>
</dbReference>
<dbReference type="AlphaFoldDB" id="A0A0D3IWX9"/>
<dbReference type="Gene3D" id="1.25.10.10">
    <property type="entry name" value="Leucine-rich Repeat Variant"/>
    <property type="match status" value="2"/>
</dbReference>
<dbReference type="GO" id="GO:0051301">
    <property type="term" value="P:cell division"/>
    <property type="evidence" value="ECO:0007669"/>
    <property type="project" value="UniProtKB-KW"/>
</dbReference>
<dbReference type="STRING" id="2903.R1E4A0"/>
<dbReference type="PANTHER" id="PTHR12827">
    <property type="entry name" value="MEIOTIC CHECKPOINT REGULATOR TSG24 FAMILY MEMBER"/>
    <property type="match status" value="1"/>
</dbReference>
<protein>
    <recommendedName>
        <fullName evidence="8">Anaphase-promoting complex subunit 1</fullName>
    </recommendedName>
</protein>
<evidence type="ECO:0000256" key="1">
    <source>
        <dbReference type="ARBA" id="ARBA00010547"/>
    </source>
</evidence>
<keyword evidence="4" id="KW-0131">Cell cycle</keyword>
<proteinExistence type="inferred from homology"/>
<dbReference type="KEGG" id="ehx:EMIHUDRAFT_459273"/>
<evidence type="ECO:0008006" key="8">
    <source>
        <dbReference type="Google" id="ProtNLM"/>
    </source>
</evidence>
<evidence type="ECO:0000256" key="5">
    <source>
        <dbReference type="SAM" id="MobiDB-lite"/>
    </source>
</evidence>
<dbReference type="HOGENOM" id="CLU_001202_2_1_1"/>
<evidence type="ECO:0000256" key="2">
    <source>
        <dbReference type="ARBA" id="ARBA00022618"/>
    </source>
</evidence>
<dbReference type="Proteomes" id="UP000013827">
    <property type="component" value="Unassembled WGS sequence"/>
</dbReference>
<dbReference type="InterPro" id="IPR011989">
    <property type="entry name" value="ARM-like"/>
</dbReference>
<feature type="region of interest" description="Disordered" evidence="5">
    <location>
        <begin position="336"/>
        <end position="355"/>
    </location>
</feature>
<evidence type="ECO:0000313" key="7">
    <source>
        <dbReference type="Proteomes" id="UP000013827"/>
    </source>
</evidence>
<organism evidence="6 7">
    <name type="scientific">Emiliania huxleyi (strain CCMP1516)</name>
    <dbReference type="NCBI Taxonomy" id="280463"/>
    <lineage>
        <taxon>Eukaryota</taxon>
        <taxon>Haptista</taxon>
        <taxon>Haptophyta</taxon>
        <taxon>Prymnesiophyceae</taxon>
        <taxon>Isochrysidales</taxon>
        <taxon>Noelaerhabdaceae</taxon>
        <taxon>Emiliania</taxon>
    </lineage>
</organism>
<dbReference type="GO" id="GO:0007091">
    <property type="term" value="P:metaphase/anaphase transition of mitotic cell cycle"/>
    <property type="evidence" value="ECO:0007669"/>
    <property type="project" value="TreeGrafter"/>
</dbReference>
<dbReference type="GO" id="GO:0031145">
    <property type="term" value="P:anaphase-promoting complex-dependent catabolic process"/>
    <property type="evidence" value="ECO:0007669"/>
    <property type="project" value="TreeGrafter"/>
</dbReference>
<dbReference type="GeneID" id="17261917"/>
<accession>A0A0D3IWX9</accession>
<keyword evidence="3" id="KW-0498">Mitosis</keyword>
<sequence length="792" mass="85806">MAREHFGPKQLEVLPLGLSFPLLEARRACRHLASPHWPVGACALLAREDLARQAQHDLVHEQQAKLALLCRRTMALSVGRGMVTLASSPAELVESLRLAPLDLKGRTSPKAATVELDTSAFPPDHLMWPEFHNGCASALRLSPPGCGPVQHGELGRHWIMHNQPKARQHAYAGFLLGMGLQGRLNSLANTDVYRLMSQGHHVTMMALLVGMAAGKRGSEDPAIAKMLCLHIPALHPPSFTELELEVMLGEIARPPTNELLGCRESYSVAAGIALGLVSLGRGSDPGLADLFIEDKLGSYMHGRAPVYSSPDGGDGMARHYPTPLALRAWGRRAPRPLARPSHEASSPQAKEPTASLATRCYRIREGPRVNVDVTAAGATLALGLLFCKSNNASVPHTVHALRCVRPDLVLLRVLARGLILWDSVRPTDAWVNSQLTPSTGGGERGGLEPDSTTLRLARLNSLAGACLVLGLRFAGSCNQAAHDVLHAKVHHFYALRLALGGAAASTEGTRADRPTVESCLGTAALAMACVMAGSGHLGSLRLLRVLRRCADNDVSYGFHMSISMAIGLLFLGGGRLTLGTSKAAVAALVTSLFPRFPLAPTDGRYHLQALRHLYVLAAEARCLEAVDVDTGEPAMIPLRLVLRGRERRELLLSTPCQLPPRNSIESLTLASPRYWGRSLLVRRRPDHAAALRQRVLWEKPDLVPAYLLLYHTALRLQRNRCAVGMRSLRLLLAHAEARDDEPLQRPFLRSLCHHVLRAARDEGDPPPAPGASRSGAHWLAIAARRKQQARAQ</sequence>